<comment type="caution">
    <text evidence="1">The sequence shown here is derived from an EMBL/GenBank/DDBJ whole genome shotgun (WGS) entry which is preliminary data.</text>
</comment>
<name>A0ABS6L9V9_9GAMM</name>
<feature type="non-terminal residue" evidence="1">
    <location>
        <position position="1"/>
    </location>
</feature>
<reference evidence="1 2" key="1">
    <citation type="submission" date="2021-03" db="EMBL/GenBank/DDBJ databases">
        <title>Five novel Rahnella species.</title>
        <authorList>
            <person name="Brady C."/>
            <person name="Asselin J."/>
            <person name="Beer S."/>
            <person name="Bruberg M.B."/>
            <person name="Crampton B."/>
            <person name="Venter S."/>
            <person name="Arnold D."/>
            <person name="Denman S."/>
        </authorList>
    </citation>
    <scope>NUCLEOTIDE SEQUENCE [LARGE SCALE GENOMIC DNA]</scope>
    <source>
        <strain evidence="1 2">FRB 231</strain>
    </source>
</reference>
<dbReference type="Proteomes" id="UP000739284">
    <property type="component" value="Unassembled WGS sequence"/>
</dbReference>
<evidence type="ECO:0000313" key="2">
    <source>
        <dbReference type="Proteomes" id="UP000739284"/>
    </source>
</evidence>
<organism evidence="1 2">
    <name type="scientific">Rahnella ecdela</name>
    <dbReference type="NCBI Taxonomy" id="2816250"/>
    <lineage>
        <taxon>Bacteria</taxon>
        <taxon>Pseudomonadati</taxon>
        <taxon>Pseudomonadota</taxon>
        <taxon>Gammaproteobacteria</taxon>
        <taxon>Enterobacterales</taxon>
        <taxon>Yersiniaceae</taxon>
        <taxon>Rahnella</taxon>
    </lineage>
</organism>
<gene>
    <name evidence="1" type="ORF">J1784_00580</name>
</gene>
<accession>A0ABS6L9V9</accession>
<proteinExistence type="predicted"/>
<keyword evidence="2" id="KW-1185">Reference proteome</keyword>
<protein>
    <submittedName>
        <fullName evidence="1">Uncharacterized protein</fullName>
    </submittedName>
</protein>
<evidence type="ECO:0000313" key="1">
    <source>
        <dbReference type="EMBL" id="MBU9843553.1"/>
    </source>
</evidence>
<sequence>RLLEVQHLRATGATSPTTPVPTSDYSYTAPAGENISYVLIHASYYVVVDEIDWGNQSHVSSLQSAMLASQEATDHHDILALAQIDDSHKSTAAVDMTDHVQNTLHLTLNDILSEAHPNLFSQDGKQQLAVTGDQGDVVELKVEGLAHNTWHDSGVVTAGGIQYEVYQHASSDVELLVQHGLELHQIA</sequence>
<dbReference type="EMBL" id="JAFMOY010000082">
    <property type="protein sequence ID" value="MBU9843553.1"/>
    <property type="molecule type" value="Genomic_DNA"/>
</dbReference>